<reference evidence="2 3" key="1">
    <citation type="submission" date="2014-12" db="EMBL/GenBank/DDBJ databases">
        <title>Isolation of bacteria from lake water.</title>
        <authorList>
            <person name="Sheng K.-Y."/>
            <person name="Chin P.-S."/>
            <person name="Chan K.-G."/>
            <person name="Tan G.S."/>
        </authorList>
    </citation>
    <scope>NUCLEOTIDE SEQUENCE [LARGE SCALE GENOMIC DNA]</scope>
    <source>
        <strain evidence="2 3">KY4</strain>
    </source>
</reference>
<evidence type="ECO:0000313" key="3">
    <source>
        <dbReference type="Proteomes" id="UP000032566"/>
    </source>
</evidence>
<feature type="transmembrane region" description="Helical" evidence="1">
    <location>
        <begin position="97"/>
        <end position="118"/>
    </location>
</feature>
<organism evidence="2 3">
    <name type="scientific">Acidovorax temperans</name>
    <dbReference type="NCBI Taxonomy" id="80878"/>
    <lineage>
        <taxon>Bacteria</taxon>
        <taxon>Pseudomonadati</taxon>
        <taxon>Pseudomonadota</taxon>
        <taxon>Betaproteobacteria</taxon>
        <taxon>Burkholderiales</taxon>
        <taxon>Comamonadaceae</taxon>
        <taxon>Acidovorax</taxon>
    </lineage>
</organism>
<evidence type="ECO:0000313" key="2">
    <source>
        <dbReference type="EMBL" id="KJA09988.1"/>
    </source>
</evidence>
<dbReference type="OrthoDB" id="5298483at2"/>
<dbReference type="RefSeq" id="WP_044399425.1">
    <property type="nucleotide sequence ID" value="NZ_JXYQ01000043.1"/>
</dbReference>
<dbReference type="PATRIC" id="fig|80878.5.peg.2512"/>
<comment type="caution">
    <text evidence="2">The sequence shown here is derived from an EMBL/GenBank/DDBJ whole genome shotgun (WGS) entry which is preliminary data.</text>
</comment>
<evidence type="ECO:0000256" key="1">
    <source>
        <dbReference type="SAM" id="Phobius"/>
    </source>
</evidence>
<dbReference type="Proteomes" id="UP000032566">
    <property type="component" value="Unassembled WGS sequence"/>
</dbReference>
<sequence>MKLHIVPAQTGFTWVKLGVQAFRRQPLALAALFFLSFVAMSLLASVPVLGNIASLVLLPSVTLAMMVATGESIQGHTPTPALLLITFRKGRQHLRHMLLLGALYAAGFLGIMALSALVDGGRFAQVYMDGTPVTAQMASDPSFQKAMWTATVLSLPLSLLFWHAPGLVHWHGVPPVKALFFSLMACVRNVGACLVFLFSWLGIGVLGALVISIISLLLGLGGEGVGSLLMGAAMMMATMILSCAVFIFRDCFEPPESLLHGAHNETTPPPPTAGSN</sequence>
<feature type="transmembrane region" description="Helical" evidence="1">
    <location>
        <begin position="203"/>
        <end position="221"/>
    </location>
</feature>
<protein>
    <submittedName>
        <fullName evidence="2">Membrane protein</fullName>
    </submittedName>
</protein>
<dbReference type="AlphaFoldDB" id="A0A0D7K9Y6"/>
<gene>
    <name evidence="2" type="ORF">RP29_13655</name>
</gene>
<name>A0A0D7K9Y6_9BURK</name>
<keyword evidence="1" id="KW-0812">Transmembrane</keyword>
<dbReference type="InterPro" id="IPR047798">
    <property type="entry name" value="BPSS1780-like"/>
</dbReference>
<proteinExistence type="predicted"/>
<keyword evidence="1" id="KW-0472">Membrane</keyword>
<dbReference type="NCBIfam" id="NF041043">
    <property type="entry name" value="BPSS1780_fam"/>
    <property type="match status" value="1"/>
</dbReference>
<keyword evidence="3" id="KW-1185">Reference proteome</keyword>
<keyword evidence="1" id="KW-1133">Transmembrane helix</keyword>
<dbReference type="EMBL" id="JXYQ01000043">
    <property type="protein sequence ID" value="KJA09988.1"/>
    <property type="molecule type" value="Genomic_DNA"/>
</dbReference>
<feature type="transmembrane region" description="Helical" evidence="1">
    <location>
        <begin position="26"/>
        <end position="46"/>
    </location>
</feature>
<accession>A0A0D7K9Y6</accession>
<dbReference type="STRING" id="80878.RP29_13655"/>
<feature type="transmembrane region" description="Helical" evidence="1">
    <location>
        <begin position="228"/>
        <end position="248"/>
    </location>
</feature>